<evidence type="ECO:0000313" key="2">
    <source>
        <dbReference type="WBParaSite" id="GPUH_0002289101-mRNA-1"/>
    </source>
</evidence>
<name>A0A183EPH3_9BILA</name>
<organism evidence="2">
    <name type="scientific">Gongylonema pulchrum</name>
    <dbReference type="NCBI Taxonomy" id="637853"/>
    <lineage>
        <taxon>Eukaryota</taxon>
        <taxon>Metazoa</taxon>
        <taxon>Ecdysozoa</taxon>
        <taxon>Nematoda</taxon>
        <taxon>Chromadorea</taxon>
        <taxon>Rhabditida</taxon>
        <taxon>Spirurina</taxon>
        <taxon>Spiruromorpha</taxon>
        <taxon>Spiruroidea</taxon>
        <taxon>Gongylonematidae</taxon>
        <taxon>Gongylonema</taxon>
    </lineage>
</organism>
<accession>A0A183EPH3</accession>
<reference evidence="2" key="1">
    <citation type="submission" date="2016-06" db="UniProtKB">
        <authorList>
            <consortium name="WormBaseParasite"/>
        </authorList>
    </citation>
    <scope>IDENTIFICATION</scope>
</reference>
<protein>
    <submittedName>
        <fullName evidence="2">PRP38_assoc domain-containing protein</fullName>
    </submittedName>
</protein>
<dbReference type="WBParaSite" id="GPUH_0002289101-mRNA-1">
    <property type="protein sequence ID" value="GPUH_0002289101-mRNA-1"/>
    <property type="gene ID" value="GPUH_0002289101"/>
</dbReference>
<feature type="region of interest" description="Disordered" evidence="1">
    <location>
        <begin position="1"/>
        <end position="31"/>
    </location>
</feature>
<dbReference type="AlphaFoldDB" id="A0A183EPH3"/>
<feature type="compositionally biased region" description="Basic and acidic residues" evidence="1">
    <location>
        <begin position="9"/>
        <end position="31"/>
    </location>
</feature>
<sequence length="156" mass="18476">LNKGATLGVEEKSEKDEEKKTKEHEDSRAGWSLTHDDRRILHSVNRYSGDSDYRDRDRPSHRKSRHYDDRDRLYDDCRHEYRRYLFRGFLAYATAKVKTAITFYVLYVFVGMCTDSYRKTQTSGKLNFHGAIPSYLRVRVLEHKLTKFRAVSSICI</sequence>
<evidence type="ECO:0000256" key="1">
    <source>
        <dbReference type="SAM" id="MobiDB-lite"/>
    </source>
</evidence>
<proteinExistence type="predicted"/>
<feature type="compositionally biased region" description="Basic and acidic residues" evidence="1">
    <location>
        <begin position="49"/>
        <end position="58"/>
    </location>
</feature>
<feature type="region of interest" description="Disordered" evidence="1">
    <location>
        <begin position="47"/>
        <end position="66"/>
    </location>
</feature>